<feature type="non-terminal residue" evidence="2">
    <location>
        <position position="1"/>
    </location>
</feature>
<dbReference type="EMBL" id="CATNWA010020097">
    <property type="protein sequence ID" value="CAI9616694.1"/>
    <property type="molecule type" value="Genomic_DNA"/>
</dbReference>
<protein>
    <submittedName>
        <fullName evidence="2">Uncharacterized protein</fullName>
    </submittedName>
</protein>
<keyword evidence="3" id="KW-1185">Reference proteome</keyword>
<accession>A0ABN9H4L4</accession>
<dbReference type="Proteomes" id="UP001162483">
    <property type="component" value="Unassembled WGS sequence"/>
</dbReference>
<evidence type="ECO:0000256" key="1">
    <source>
        <dbReference type="SAM" id="MobiDB-lite"/>
    </source>
</evidence>
<comment type="caution">
    <text evidence="2">The sequence shown here is derived from an EMBL/GenBank/DDBJ whole genome shotgun (WGS) entry which is preliminary data.</text>
</comment>
<evidence type="ECO:0000313" key="3">
    <source>
        <dbReference type="Proteomes" id="UP001162483"/>
    </source>
</evidence>
<gene>
    <name evidence="2" type="ORF">SPARVUS_LOCUS15425682</name>
</gene>
<name>A0ABN9H4L4_9NEOB</name>
<sequence>LCYGHAATDDSHYPQTRVPQGAESKPQATLHQGPMMVGMDLTQPETRSRPPSDPSCDNDCRQWRTAGGS</sequence>
<feature type="region of interest" description="Disordered" evidence="1">
    <location>
        <begin position="1"/>
        <end position="69"/>
    </location>
</feature>
<proteinExistence type="predicted"/>
<organism evidence="2 3">
    <name type="scientific">Staurois parvus</name>
    <dbReference type="NCBI Taxonomy" id="386267"/>
    <lineage>
        <taxon>Eukaryota</taxon>
        <taxon>Metazoa</taxon>
        <taxon>Chordata</taxon>
        <taxon>Craniata</taxon>
        <taxon>Vertebrata</taxon>
        <taxon>Euteleostomi</taxon>
        <taxon>Amphibia</taxon>
        <taxon>Batrachia</taxon>
        <taxon>Anura</taxon>
        <taxon>Neobatrachia</taxon>
        <taxon>Ranoidea</taxon>
        <taxon>Ranidae</taxon>
        <taxon>Staurois</taxon>
    </lineage>
</organism>
<evidence type="ECO:0000313" key="2">
    <source>
        <dbReference type="EMBL" id="CAI9616694.1"/>
    </source>
</evidence>
<reference evidence="2" key="1">
    <citation type="submission" date="2023-05" db="EMBL/GenBank/DDBJ databases">
        <authorList>
            <person name="Stuckert A."/>
        </authorList>
    </citation>
    <scope>NUCLEOTIDE SEQUENCE</scope>
</reference>